<evidence type="ECO:0000256" key="1">
    <source>
        <dbReference type="SAM" id="MobiDB-lite"/>
    </source>
</evidence>
<dbReference type="AlphaFoldDB" id="S4AG31"/>
<sequence length="202" mass="20609">MASRGIGQSPLAVERVGDSRDGDTGCGGDVSDACSALPVAPAGGLRSAHLVLPCCCHGEPIVGLMGVGSADAYAPVDRHVSAWWKAVNDLGNKESWAPSKASLPCRRAGACQLTEVSKRSQLTSTGDARHGASHRRVPGRGALPPGPGAAAPPGDGCPCTSSGGGAYGGRGPRGPRLPLALRRRPPGPKPSPHSQRRRILIR</sequence>
<organism evidence="2 3">
    <name type="scientific">Streptomyces aurantiacus JA 4570</name>
    <dbReference type="NCBI Taxonomy" id="1286094"/>
    <lineage>
        <taxon>Bacteria</taxon>
        <taxon>Bacillati</taxon>
        <taxon>Actinomycetota</taxon>
        <taxon>Actinomycetes</taxon>
        <taxon>Kitasatosporales</taxon>
        <taxon>Streptomycetaceae</taxon>
        <taxon>Streptomyces</taxon>
        <taxon>Streptomyces aurantiacus group</taxon>
    </lineage>
</organism>
<accession>S4AG31</accession>
<name>S4AG31_9ACTN</name>
<proteinExistence type="predicted"/>
<dbReference type="EMBL" id="AOPZ01000412">
    <property type="protein sequence ID" value="EPH40437.1"/>
    <property type="molecule type" value="Genomic_DNA"/>
</dbReference>
<evidence type="ECO:0000313" key="3">
    <source>
        <dbReference type="Proteomes" id="UP000014629"/>
    </source>
</evidence>
<feature type="region of interest" description="Disordered" evidence="1">
    <location>
        <begin position="1"/>
        <end position="24"/>
    </location>
</feature>
<evidence type="ECO:0000313" key="2">
    <source>
        <dbReference type="EMBL" id="EPH40437.1"/>
    </source>
</evidence>
<gene>
    <name evidence="2" type="ORF">STRAU_6474</name>
</gene>
<feature type="compositionally biased region" description="Gly residues" evidence="1">
    <location>
        <begin position="162"/>
        <end position="172"/>
    </location>
</feature>
<comment type="caution">
    <text evidence="2">The sequence shown here is derived from an EMBL/GenBank/DDBJ whole genome shotgun (WGS) entry which is preliminary data.</text>
</comment>
<dbReference type="Proteomes" id="UP000014629">
    <property type="component" value="Unassembled WGS sequence"/>
</dbReference>
<protein>
    <submittedName>
        <fullName evidence="2">Uncharacterized protein</fullName>
    </submittedName>
</protein>
<feature type="compositionally biased region" description="Low complexity" evidence="1">
    <location>
        <begin position="139"/>
        <end position="156"/>
    </location>
</feature>
<reference evidence="2 3" key="1">
    <citation type="submission" date="2013-02" db="EMBL/GenBank/DDBJ databases">
        <title>Draft Genome Sequence of Streptomyces aurantiacus, Which Produces Setomimycin.</title>
        <authorList>
            <person name="Gruening B.A."/>
            <person name="Praeg A."/>
            <person name="Erxleben A."/>
            <person name="Guenther S."/>
            <person name="Mueller M."/>
        </authorList>
    </citation>
    <scope>NUCLEOTIDE SEQUENCE [LARGE SCALE GENOMIC DNA]</scope>
    <source>
        <strain evidence="2 3">JA 4570</strain>
    </source>
</reference>
<feature type="region of interest" description="Disordered" evidence="1">
    <location>
        <begin position="116"/>
        <end position="202"/>
    </location>
</feature>
<keyword evidence="3" id="KW-1185">Reference proteome</keyword>